<protein>
    <recommendedName>
        <fullName evidence="2">Protein kinase domain-containing protein</fullName>
    </recommendedName>
</protein>
<feature type="domain" description="Protein kinase" evidence="2">
    <location>
        <begin position="73"/>
        <end position="395"/>
    </location>
</feature>
<dbReference type="InterPro" id="IPR000719">
    <property type="entry name" value="Prot_kinase_dom"/>
</dbReference>
<evidence type="ECO:0000313" key="4">
    <source>
        <dbReference type="Proteomes" id="UP000652761"/>
    </source>
</evidence>
<dbReference type="GO" id="GO:0004672">
    <property type="term" value="F:protein kinase activity"/>
    <property type="evidence" value="ECO:0007669"/>
    <property type="project" value="InterPro"/>
</dbReference>
<dbReference type="GO" id="GO:0007165">
    <property type="term" value="P:signal transduction"/>
    <property type="evidence" value="ECO:0007669"/>
    <property type="project" value="TreeGrafter"/>
</dbReference>
<sequence length="413" mass="44685">LLTSSSSLSRRQSGRGALDATEASGRCPPPRLVDGSPNETMSSRDPKIDPLQPAASCWACRCCSRCFFSTRSFKNSKSATACARSSIARARSASACHRLSLTSSRRPSILVKSSHRLSIYTWRVAPAPCHCTASYSRTARSPPDGCGTSSPLHLDPPGPIPVANMSIVNPAGSLDDLLLHFVAGCPEVVAFYDDEVSVEVDGRRLYNVFLEYLPRGSLSELYKGEPMADDDMRRYAVSMLQGLRRVHEEGCVHCDLKPQNVLITGPGWTKIADFGLAKRAGAQGSRSGHAGFLIWMLLYMAPEFVEKSEYEPLSDAWSLGCVVSEMATGMPAWRYGGRATTSAAAPLLLHIGSDEELPEILEELSEEGRDFLGRCSVRKPSERLTVEMLLGHPFMAAAAAAEASKSDGKDDGH</sequence>
<dbReference type="Proteomes" id="UP000652761">
    <property type="component" value="Unassembled WGS sequence"/>
</dbReference>
<comment type="caution">
    <text evidence="3">The sequence shown here is derived from an EMBL/GenBank/DDBJ whole genome shotgun (WGS) entry which is preliminary data.</text>
</comment>
<dbReference type="SMART" id="SM00220">
    <property type="entry name" value="S_TKc"/>
    <property type="match status" value="1"/>
</dbReference>
<evidence type="ECO:0000256" key="1">
    <source>
        <dbReference type="SAM" id="MobiDB-lite"/>
    </source>
</evidence>
<dbReference type="Pfam" id="PF00069">
    <property type="entry name" value="Pkinase"/>
    <property type="match status" value="1"/>
</dbReference>
<dbReference type="SUPFAM" id="SSF56112">
    <property type="entry name" value="Protein kinase-like (PK-like)"/>
    <property type="match status" value="1"/>
</dbReference>
<reference evidence="3" key="1">
    <citation type="submission" date="2017-07" db="EMBL/GenBank/DDBJ databases">
        <title>Taro Niue Genome Assembly and Annotation.</title>
        <authorList>
            <person name="Atibalentja N."/>
            <person name="Keating K."/>
            <person name="Fields C.J."/>
        </authorList>
    </citation>
    <scope>NUCLEOTIDE SEQUENCE</scope>
    <source>
        <strain evidence="3">Niue_2</strain>
        <tissue evidence="3">Leaf</tissue>
    </source>
</reference>
<feature type="non-terminal residue" evidence="3">
    <location>
        <position position="413"/>
    </location>
</feature>
<organism evidence="3 4">
    <name type="scientific">Colocasia esculenta</name>
    <name type="common">Wild taro</name>
    <name type="synonym">Arum esculentum</name>
    <dbReference type="NCBI Taxonomy" id="4460"/>
    <lineage>
        <taxon>Eukaryota</taxon>
        <taxon>Viridiplantae</taxon>
        <taxon>Streptophyta</taxon>
        <taxon>Embryophyta</taxon>
        <taxon>Tracheophyta</taxon>
        <taxon>Spermatophyta</taxon>
        <taxon>Magnoliopsida</taxon>
        <taxon>Liliopsida</taxon>
        <taxon>Araceae</taxon>
        <taxon>Aroideae</taxon>
        <taxon>Colocasieae</taxon>
        <taxon>Colocasia</taxon>
    </lineage>
</organism>
<dbReference type="AlphaFoldDB" id="A0A843U853"/>
<proteinExistence type="predicted"/>
<evidence type="ECO:0000259" key="2">
    <source>
        <dbReference type="PROSITE" id="PS50011"/>
    </source>
</evidence>
<dbReference type="InterPro" id="IPR008271">
    <property type="entry name" value="Ser/Thr_kinase_AS"/>
</dbReference>
<dbReference type="PROSITE" id="PS00108">
    <property type="entry name" value="PROTEIN_KINASE_ST"/>
    <property type="match status" value="1"/>
</dbReference>
<dbReference type="PANTHER" id="PTHR48011">
    <property type="entry name" value="CCR4-NOT TRANSCRIPTIONAL COMPLEX SUBUNIT CAF120-RELATED"/>
    <property type="match status" value="1"/>
</dbReference>
<gene>
    <name evidence="3" type="ORF">Taro_010376</name>
</gene>
<feature type="region of interest" description="Disordered" evidence="1">
    <location>
        <begin position="1"/>
        <end position="46"/>
    </location>
</feature>
<dbReference type="OrthoDB" id="8693905at2759"/>
<keyword evidence="4" id="KW-1185">Reference proteome</keyword>
<dbReference type="InterPro" id="IPR011009">
    <property type="entry name" value="Kinase-like_dom_sf"/>
</dbReference>
<dbReference type="Gene3D" id="1.10.510.10">
    <property type="entry name" value="Transferase(Phosphotransferase) domain 1"/>
    <property type="match status" value="1"/>
</dbReference>
<accession>A0A843U853</accession>
<feature type="compositionally biased region" description="Low complexity" evidence="1">
    <location>
        <begin position="1"/>
        <end position="15"/>
    </location>
</feature>
<dbReference type="EMBL" id="NMUH01000375">
    <property type="protein sequence ID" value="MQL77974.1"/>
    <property type="molecule type" value="Genomic_DNA"/>
</dbReference>
<dbReference type="InterPro" id="IPR052751">
    <property type="entry name" value="Plant_MAPKKK"/>
</dbReference>
<dbReference type="PROSITE" id="PS50011">
    <property type="entry name" value="PROTEIN_KINASE_DOM"/>
    <property type="match status" value="1"/>
</dbReference>
<dbReference type="PANTHER" id="PTHR48011:SF18">
    <property type="entry name" value="MITOGEN-ACTIVATED PROTEIN KINASE KINASE KINASE 19-RELATED"/>
    <property type="match status" value="1"/>
</dbReference>
<name>A0A843U853_COLES</name>
<dbReference type="GO" id="GO:0005524">
    <property type="term" value="F:ATP binding"/>
    <property type="evidence" value="ECO:0007669"/>
    <property type="project" value="InterPro"/>
</dbReference>
<evidence type="ECO:0000313" key="3">
    <source>
        <dbReference type="EMBL" id="MQL77974.1"/>
    </source>
</evidence>